<accession>A0ABN8NTU3</accession>
<organism evidence="3 4">
    <name type="scientific">Porites lobata</name>
    <dbReference type="NCBI Taxonomy" id="104759"/>
    <lineage>
        <taxon>Eukaryota</taxon>
        <taxon>Metazoa</taxon>
        <taxon>Cnidaria</taxon>
        <taxon>Anthozoa</taxon>
        <taxon>Hexacorallia</taxon>
        <taxon>Scleractinia</taxon>
        <taxon>Fungiina</taxon>
        <taxon>Poritidae</taxon>
        <taxon>Porites</taxon>
    </lineage>
</organism>
<proteinExistence type="predicted"/>
<dbReference type="Pfam" id="PF20231">
    <property type="entry name" value="DUF6589"/>
    <property type="match status" value="1"/>
</dbReference>
<reference evidence="3 4" key="1">
    <citation type="submission" date="2022-05" db="EMBL/GenBank/DDBJ databases">
        <authorList>
            <consortium name="Genoscope - CEA"/>
            <person name="William W."/>
        </authorList>
    </citation>
    <scope>NUCLEOTIDE SEQUENCE [LARGE SCALE GENOMIC DNA]</scope>
</reference>
<evidence type="ECO:0000259" key="2">
    <source>
        <dbReference type="PROSITE" id="PS00028"/>
    </source>
</evidence>
<comment type="caution">
    <text evidence="3">The sequence shown here is derived from an EMBL/GenBank/DDBJ whole genome shotgun (WGS) entry which is preliminary data.</text>
</comment>
<feature type="domain" description="C2H2-type" evidence="2">
    <location>
        <begin position="702"/>
        <end position="725"/>
    </location>
</feature>
<feature type="non-terminal residue" evidence="3">
    <location>
        <position position="1"/>
    </location>
</feature>
<name>A0ABN8NTU3_9CNID</name>
<dbReference type="EMBL" id="CALNXK010000036">
    <property type="protein sequence ID" value="CAH3122001.1"/>
    <property type="molecule type" value="Genomic_DNA"/>
</dbReference>
<sequence>CRFCKKPFLQNSSSIPIFSVTQRQECKGVQLSNLLSEYDIFVQDDSSLSSRSCPKCARRILTSCKTLQEVKQAAQAGSSPRNPSVKRLAKDSPSAGPCVSVDGANSHRVHSQGRARKKLSLGKENLPANESISEINRVERLDEEIRGLMNVPVEETQTITKVFVAHPRSMKVKEVKCEGLQATVVQRAAENNFKSVLFAIINCPETASLAREVFKTKIATECRNYAKQRNSLNTTDPALTDFNKIALGASSCLSTRVKSSAYLTRNTVILQHGGCKAQDISRLNRLGICSSHDTSIRVQNRMGEAFDEDIIEWKEDIEETKQKILLLEEVKKVQVPVIGEDDMEVDVAIDFSKDTLSGYKYYADDIFEDCVQLLQKARFELRSELNQDGNRFDWSNQFAVRDRVVNNVLSDECSQQSLMSLDLSQQVIPSGDVLASLRSNFIPLVARVLVQYLPAYKVFKKIVIHHIPHENSEKMAQKSDECYLGLEFLNPNKSVDMAQLLTTFHDKYVPATEVNDTKEVLHKIPLDGDQLTEERARNVQWTYRLGATSFDRLDGLETNHADWHWKVKLFEIAEEMFIKAESSGDIGTSIASMNRTGKITAKKGPYDQYNAFKEFFDRETEAHIITAWLAFVGLEKMDGVPCKRKIPESAKKWTEVQKRTWLHEEIAAFLDLFLFAENTQTISELHEGMSYMEHGRLHGYRCRVDGCNEVFMLHPMRVKHERKTHDNIPDQSSSVSGEPQEQVVEDYKYNYHVARLFYGLLMVNTHDSIREGDAARLMDCMKMSLLFFKKFKKHKYAYTVLLFLCKVFAILSEREAFHLRWNRFFNGKGGKGKNIPLDLKMEFYNHMLKSCLRMLGGNINAKSAQRVARCLTMMQKVLDSVDCDVRLVNKSGAHKLVEAQQAVSQIVNDLVEGNVFSFQQGREGYTAFPNFERDILKGLDCRDFFSWSRDLIKTWYAMYE</sequence>
<dbReference type="PROSITE" id="PS00028">
    <property type="entry name" value="ZINC_FINGER_C2H2_1"/>
    <property type="match status" value="1"/>
</dbReference>
<evidence type="ECO:0000313" key="4">
    <source>
        <dbReference type="Proteomes" id="UP001159405"/>
    </source>
</evidence>
<feature type="compositionally biased region" description="Basic residues" evidence="1">
    <location>
        <begin position="107"/>
        <end position="118"/>
    </location>
</feature>
<dbReference type="Proteomes" id="UP001159405">
    <property type="component" value="Unassembled WGS sequence"/>
</dbReference>
<keyword evidence="4" id="KW-1185">Reference proteome</keyword>
<feature type="region of interest" description="Disordered" evidence="1">
    <location>
        <begin position="73"/>
        <end position="118"/>
    </location>
</feature>
<evidence type="ECO:0000256" key="1">
    <source>
        <dbReference type="SAM" id="MobiDB-lite"/>
    </source>
</evidence>
<dbReference type="InterPro" id="IPR046496">
    <property type="entry name" value="DUF6589"/>
</dbReference>
<evidence type="ECO:0000313" key="3">
    <source>
        <dbReference type="EMBL" id="CAH3122001.1"/>
    </source>
</evidence>
<dbReference type="InterPro" id="IPR013087">
    <property type="entry name" value="Znf_C2H2_type"/>
</dbReference>
<protein>
    <recommendedName>
        <fullName evidence="2">C2H2-type domain-containing protein</fullName>
    </recommendedName>
</protein>
<gene>
    <name evidence="3" type="ORF">PLOB_00028769</name>
</gene>